<dbReference type="AlphaFoldDB" id="A0A0L8FT18"/>
<evidence type="ECO:0000313" key="1">
    <source>
        <dbReference type="EMBL" id="KOF67565.1"/>
    </source>
</evidence>
<dbReference type="EMBL" id="KQ426964">
    <property type="protein sequence ID" value="KOF67565.1"/>
    <property type="molecule type" value="Genomic_DNA"/>
</dbReference>
<name>A0A0L8FT18_OCTBM</name>
<gene>
    <name evidence="1" type="ORF">OCBIM_22009359mg</name>
</gene>
<protein>
    <submittedName>
        <fullName evidence="1">Uncharacterized protein</fullName>
    </submittedName>
</protein>
<organism evidence="1">
    <name type="scientific">Octopus bimaculoides</name>
    <name type="common">California two-spotted octopus</name>
    <dbReference type="NCBI Taxonomy" id="37653"/>
    <lineage>
        <taxon>Eukaryota</taxon>
        <taxon>Metazoa</taxon>
        <taxon>Spiralia</taxon>
        <taxon>Lophotrochozoa</taxon>
        <taxon>Mollusca</taxon>
        <taxon>Cephalopoda</taxon>
        <taxon>Coleoidea</taxon>
        <taxon>Octopodiformes</taxon>
        <taxon>Octopoda</taxon>
        <taxon>Incirrata</taxon>
        <taxon>Octopodidae</taxon>
        <taxon>Octopus</taxon>
    </lineage>
</organism>
<sequence length="49" mass="5157">MKSCILSGTCTPVSKGQGCSLRLTPVYIQQGLYIVGVTSLVVTGDRQVV</sequence>
<accession>A0A0L8FT18</accession>
<proteinExistence type="predicted"/>
<reference evidence="1" key="1">
    <citation type="submission" date="2015-07" db="EMBL/GenBank/DDBJ databases">
        <title>MeaNS - Measles Nucleotide Surveillance Program.</title>
        <authorList>
            <person name="Tran T."/>
            <person name="Druce J."/>
        </authorList>
    </citation>
    <scope>NUCLEOTIDE SEQUENCE</scope>
    <source>
        <strain evidence="1">UCB-OBI-ISO-001</strain>
        <tissue evidence="1">Gonad</tissue>
    </source>
</reference>